<dbReference type="Pfam" id="PF00970">
    <property type="entry name" value="FAD_binding_6"/>
    <property type="match status" value="1"/>
</dbReference>
<dbReference type="SUPFAM" id="SSF52343">
    <property type="entry name" value="Ferredoxin reductase-like, C-terminal NADP-linked domain"/>
    <property type="match status" value="1"/>
</dbReference>
<gene>
    <name evidence="3" type="ORF">RM540_08105</name>
</gene>
<dbReference type="InterPro" id="IPR017938">
    <property type="entry name" value="Riboflavin_synthase-like_b-brl"/>
</dbReference>
<dbReference type="Proteomes" id="UP001267426">
    <property type="component" value="Unassembled WGS sequence"/>
</dbReference>
<dbReference type="EMBL" id="JAVRHT010000015">
    <property type="protein sequence ID" value="MDT0631706.1"/>
    <property type="molecule type" value="Genomic_DNA"/>
</dbReference>
<dbReference type="PROSITE" id="PS51384">
    <property type="entry name" value="FAD_FR"/>
    <property type="match status" value="1"/>
</dbReference>
<evidence type="ECO:0000256" key="1">
    <source>
        <dbReference type="SAM" id="MobiDB-lite"/>
    </source>
</evidence>
<dbReference type="PANTHER" id="PTHR47354:SF5">
    <property type="entry name" value="PROTEIN RFBI"/>
    <property type="match status" value="1"/>
</dbReference>
<name>A0ABU3BQZ5_9BACT</name>
<keyword evidence="4" id="KW-1185">Reference proteome</keyword>
<dbReference type="SUPFAM" id="SSF63380">
    <property type="entry name" value="Riboflavin synthase domain-like"/>
    <property type="match status" value="1"/>
</dbReference>
<dbReference type="InterPro" id="IPR017927">
    <property type="entry name" value="FAD-bd_FR_type"/>
</dbReference>
<evidence type="ECO:0000313" key="3">
    <source>
        <dbReference type="EMBL" id="MDT0631706.1"/>
    </source>
</evidence>
<evidence type="ECO:0000313" key="4">
    <source>
        <dbReference type="Proteomes" id="UP001267426"/>
    </source>
</evidence>
<dbReference type="InterPro" id="IPR039261">
    <property type="entry name" value="FNR_nucleotide-bd"/>
</dbReference>
<organism evidence="3 4">
    <name type="scientific">Rubrivirga litoralis</name>
    <dbReference type="NCBI Taxonomy" id="3075598"/>
    <lineage>
        <taxon>Bacteria</taxon>
        <taxon>Pseudomonadati</taxon>
        <taxon>Rhodothermota</taxon>
        <taxon>Rhodothermia</taxon>
        <taxon>Rhodothermales</taxon>
        <taxon>Rubricoccaceae</taxon>
        <taxon>Rubrivirga</taxon>
    </lineage>
</organism>
<reference evidence="3 4" key="1">
    <citation type="submission" date="2023-09" db="EMBL/GenBank/DDBJ databases">
        <authorList>
            <person name="Rey-Velasco X."/>
        </authorList>
    </citation>
    <scope>NUCLEOTIDE SEQUENCE [LARGE SCALE GENOMIC DNA]</scope>
    <source>
        <strain evidence="3 4">F394</strain>
    </source>
</reference>
<dbReference type="InterPro" id="IPR001433">
    <property type="entry name" value="OxRdtase_FAD/NAD-bd"/>
</dbReference>
<dbReference type="Gene3D" id="3.40.50.80">
    <property type="entry name" value="Nucleotide-binding domain of ferredoxin-NADP reductase (FNR) module"/>
    <property type="match status" value="1"/>
</dbReference>
<accession>A0ABU3BQZ5</accession>
<feature type="compositionally biased region" description="Pro residues" evidence="1">
    <location>
        <begin position="259"/>
        <end position="278"/>
    </location>
</feature>
<dbReference type="PANTHER" id="PTHR47354">
    <property type="entry name" value="NADH OXIDOREDUCTASE HCR"/>
    <property type="match status" value="1"/>
</dbReference>
<feature type="region of interest" description="Disordered" evidence="1">
    <location>
        <begin position="249"/>
        <end position="290"/>
    </location>
</feature>
<dbReference type="Gene3D" id="2.40.30.10">
    <property type="entry name" value="Translation factors"/>
    <property type="match status" value="1"/>
</dbReference>
<sequence>MPAPHPAPPPGYLPARVERRLDVADDLAVIWLRPSEPVTFLPGQYLTLAAPGADGGVVKRPYSVVSAPHEPLVELVVELVPEGTLTPLLWPLGPGDGVWVRRRAAGRFLLDPERSRHVMACTVTGVAPFLSMIRAHVAVGGAADDRFLVVWGASHAAEFGPYLEELDALAARDDVEAVPTVSRPWENPAWDGEVGRVEDVLRKHLDRLGWAAADVAGYACGHPQMVETVQGLLRRAGVAEDHVHEEVFFTEGGAEDDPPAPSGTLPPEPPRPSRPPGAPGGVVLKTVPRP</sequence>
<feature type="domain" description="FAD-binding FR-type" evidence="2">
    <location>
        <begin position="10"/>
        <end position="111"/>
    </location>
</feature>
<dbReference type="Pfam" id="PF00175">
    <property type="entry name" value="NAD_binding_1"/>
    <property type="match status" value="1"/>
</dbReference>
<dbReference type="PRINTS" id="PR00410">
    <property type="entry name" value="PHEHYDRXLASE"/>
</dbReference>
<evidence type="ECO:0000259" key="2">
    <source>
        <dbReference type="PROSITE" id="PS51384"/>
    </source>
</evidence>
<proteinExistence type="predicted"/>
<dbReference type="InterPro" id="IPR050415">
    <property type="entry name" value="MRET"/>
</dbReference>
<protein>
    <submittedName>
        <fullName evidence="3">FAD-binding oxidoreductase</fullName>
    </submittedName>
</protein>
<dbReference type="RefSeq" id="WP_311663047.1">
    <property type="nucleotide sequence ID" value="NZ_JAVRHT010000015.1"/>
</dbReference>
<dbReference type="InterPro" id="IPR008333">
    <property type="entry name" value="Cbr1-like_FAD-bd_dom"/>
</dbReference>
<comment type="caution">
    <text evidence="3">The sequence shown here is derived from an EMBL/GenBank/DDBJ whole genome shotgun (WGS) entry which is preliminary data.</text>
</comment>